<name>A0A6V7NVJ0_ANACO</name>
<dbReference type="InterPro" id="IPR041800">
    <property type="entry name" value="ASCC2_CUE"/>
</dbReference>
<proteinExistence type="predicted"/>
<dbReference type="InterPro" id="IPR003892">
    <property type="entry name" value="CUE"/>
</dbReference>
<sequence>MSSASPHRSYGHKGSSSSSSSYRNPSKRFVPKPHPSSSSSSSDPPNPTPPHSTLTTSLRASSDASSSSSSRSGSKAGGGGAATEAAEGETSSPTSPRTRPSLPASAPTRAASTPWSRRPGGMIRCMSSWIVTCSSGTGGTISTPRARGTVAGVVVGELELCRRVFMVLYRISSSKDPGAIKSDSLSVKEHTVFWVQLIEVVVENAIKAQPKLIDNVSAVASHFLSIVHTMHDRCSSSLEVMDFINDAVVTLDSFVDAYRPAALLFSMSFEMSYGVEELLKTLARLHDSLLPSLHQGFTLISRTISSSQKLPSGTLSDIVLSINMLSKRIVKFSWKLLEFSYLNDQSIEDSLLRAVTKMFPANVEDPAIRGEIVIQAFRDSVGEAAYGLQDNLGGGTFLQNLEKDFEMLNRINRLRSNGWIFLDEEQFQYLSQIATPSSKSLDKEPALPLSSLNNELQTDEEAAITESKISQIKDLFPDYGKGFLSACLEVYNQNPEEVIQRILEGTLHEDLLSLDTTLEQIPPRKPAPKSTKDKGKGLLQETASQKDKGKGLLQEGAPQNNIVLSSKIDAKIQGDENGPSSMLSSSSSSASVYGRYTRKTNEDLSDSAVLDSRTALDAAKTAVLAAEYEYEDEYDDSFDDLGLNIVESAYEESESSDDRKGAYPERASASETEASSNKSNSRWGSQKKTQFYVKDGKNYSYKVSGSVGVSSAQEAAFVNRTQKELIHGSVAVGMCLWALSGSSFLMKRKTMRLRMMMRVSEEGAQTLAAGEGEEEEEVGIIIGKIER</sequence>
<dbReference type="EMBL" id="LR862142">
    <property type="protein sequence ID" value="CAD1822610.1"/>
    <property type="molecule type" value="Genomic_DNA"/>
</dbReference>
<feature type="region of interest" description="Disordered" evidence="1">
    <location>
        <begin position="649"/>
        <end position="683"/>
    </location>
</feature>
<dbReference type="InterPro" id="IPR052586">
    <property type="entry name" value="ASCC2"/>
</dbReference>
<reference evidence="4" key="1">
    <citation type="submission" date="2020-07" db="EMBL/GenBank/DDBJ databases">
        <authorList>
            <person name="Lin J."/>
        </authorList>
    </citation>
    <scope>NUCLEOTIDE SEQUENCE</scope>
</reference>
<feature type="transmembrane region" description="Helical" evidence="2">
    <location>
        <begin position="725"/>
        <end position="746"/>
    </location>
</feature>
<dbReference type="GO" id="GO:0043130">
    <property type="term" value="F:ubiquitin binding"/>
    <property type="evidence" value="ECO:0007669"/>
    <property type="project" value="InterPro"/>
</dbReference>
<organism evidence="4">
    <name type="scientific">Ananas comosus var. bracteatus</name>
    <name type="common">red pineapple</name>
    <dbReference type="NCBI Taxonomy" id="296719"/>
    <lineage>
        <taxon>Eukaryota</taxon>
        <taxon>Viridiplantae</taxon>
        <taxon>Streptophyta</taxon>
        <taxon>Embryophyta</taxon>
        <taxon>Tracheophyta</taxon>
        <taxon>Spermatophyta</taxon>
        <taxon>Magnoliopsida</taxon>
        <taxon>Liliopsida</taxon>
        <taxon>Poales</taxon>
        <taxon>Bromeliaceae</taxon>
        <taxon>Bromelioideae</taxon>
        <taxon>Ananas</taxon>
    </lineage>
</organism>
<dbReference type="AlphaFoldDB" id="A0A6V7NVJ0"/>
<feature type="compositionally biased region" description="Low complexity" evidence="1">
    <location>
        <begin position="82"/>
        <end position="116"/>
    </location>
</feature>
<dbReference type="SMART" id="SM00546">
    <property type="entry name" value="CUE"/>
    <property type="match status" value="1"/>
</dbReference>
<evidence type="ECO:0000259" key="3">
    <source>
        <dbReference type="PROSITE" id="PS51140"/>
    </source>
</evidence>
<evidence type="ECO:0000256" key="1">
    <source>
        <dbReference type="SAM" id="MobiDB-lite"/>
    </source>
</evidence>
<dbReference type="PANTHER" id="PTHR21494:SF0">
    <property type="entry name" value="ACTIVATING SIGNAL COINTEGRATOR 1 COMPLEX SUBUNIT 2"/>
    <property type="match status" value="1"/>
</dbReference>
<dbReference type="Pfam" id="PF02845">
    <property type="entry name" value="CUE"/>
    <property type="match status" value="1"/>
</dbReference>
<accession>A0A6V7NVJ0</accession>
<evidence type="ECO:0000313" key="4">
    <source>
        <dbReference type="EMBL" id="CAD1822610.1"/>
    </source>
</evidence>
<protein>
    <recommendedName>
        <fullName evidence="3">CUE domain-containing protein</fullName>
    </recommendedName>
</protein>
<feature type="compositionally biased region" description="Low complexity" evidence="1">
    <location>
        <begin position="51"/>
        <end position="74"/>
    </location>
</feature>
<dbReference type="PROSITE" id="PS51140">
    <property type="entry name" value="CUE"/>
    <property type="match status" value="1"/>
</dbReference>
<evidence type="ECO:0000256" key="2">
    <source>
        <dbReference type="SAM" id="Phobius"/>
    </source>
</evidence>
<dbReference type="PANTHER" id="PTHR21494">
    <property type="entry name" value="ACTIVATING SIGNAL COINTEGRATOR 1 COMPLEX SUBUNIT 2 ASC-1 COMPLEX SUBUNIT P100"/>
    <property type="match status" value="1"/>
</dbReference>
<dbReference type="CDD" id="cd14364">
    <property type="entry name" value="CUE_ASCC2"/>
    <property type="match status" value="1"/>
</dbReference>
<dbReference type="SUPFAM" id="SSF46934">
    <property type="entry name" value="UBA-like"/>
    <property type="match status" value="1"/>
</dbReference>
<feature type="compositionally biased region" description="Low complexity" evidence="1">
    <location>
        <begin position="667"/>
        <end position="681"/>
    </location>
</feature>
<feature type="region of interest" description="Disordered" evidence="1">
    <location>
        <begin position="1"/>
        <end position="119"/>
    </location>
</feature>
<feature type="region of interest" description="Disordered" evidence="1">
    <location>
        <begin position="517"/>
        <end position="537"/>
    </location>
</feature>
<dbReference type="Gene3D" id="1.10.8.10">
    <property type="entry name" value="DNA helicase RuvA subunit, C-terminal domain"/>
    <property type="match status" value="1"/>
</dbReference>
<keyword evidence="2" id="KW-1133">Transmembrane helix</keyword>
<dbReference type="InterPro" id="IPR009060">
    <property type="entry name" value="UBA-like_sf"/>
</dbReference>
<keyword evidence="2" id="KW-0812">Transmembrane</keyword>
<feature type="domain" description="CUE" evidence="3">
    <location>
        <begin position="464"/>
        <end position="507"/>
    </location>
</feature>
<keyword evidence="2" id="KW-0472">Membrane</keyword>
<gene>
    <name evidence="4" type="ORF">CB5_LOCUS5821</name>
</gene>